<protein>
    <recommendedName>
        <fullName evidence="1">Transposable element P transposase-like GTP-binding insertion domain-containing protein</fullName>
    </recommendedName>
</protein>
<dbReference type="AlphaFoldDB" id="A0AAD5PQ48"/>
<proteinExistence type="predicted"/>
<evidence type="ECO:0000313" key="3">
    <source>
        <dbReference type="Proteomes" id="UP000820818"/>
    </source>
</evidence>
<evidence type="ECO:0000313" key="2">
    <source>
        <dbReference type="EMBL" id="KAI9555886.1"/>
    </source>
</evidence>
<evidence type="ECO:0000259" key="1">
    <source>
        <dbReference type="Pfam" id="PF21788"/>
    </source>
</evidence>
<dbReference type="EMBL" id="WJBH02000007">
    <property type="protein sequence ID" value="KAI9555886.1"/>
    <property type="molecule type" value="Genomic_DNA"/>
</dbReference>
<reference evidence="2 3" key="1">
    <citation type="submission" date="2022-05" db="EMBL/GenBank/DDBJ databases">
        <title>A multi-omics perspective on studying reproductive biology in Daphnia sinensis.</title>
        <authorList>
            <person name="Jia J."/>
        </authorList>
    </citation>
    <scope>NUCLEOTIDE SEQUENCE [LARGE SCALE GENOMIC DNA]</scope>
    <source>
        <strain evidence="2 3">WSL</strain>
    </source>
</reference>
<keyword evidence="3" id="KW-1185">Reference proteome</keyword>
<accession>A0AAD5PQ48</accession>
<name>A0AAD5PQ48_9CRUS</name>
<dbReference type="Proteomes" id="UP000820818">
    <property type="component" value="Linkage Group LG7"/>
</dbReference>
<dbReference type="InterPro" id="IPR048366">
    <property type="entry name" value="TNP-like_GBD"/>
</dbReference>
<sequence length="170" mass="19925">MIDRPLKWNGELIDFSLIKLLFAKTISDGLSLCQYLTRKHVDPTNFERMKVAYARDIFRPAMVAALRGMHDLKEVGFQKVEPLVNFLEFFLEILQLPRCLQPDSALKAEGSFILCLFDAVRFRLKICGFCRWMLFEKSEAVVQSPFHNVLLTTDRFFFEENSNRVYTLFK</sequence>
<organism evidence="2 3">
    <name type="scientific">Daphnia sinensis</name>
    <dbReference type="NCBI Taxonomy" id="1820382"/>
    <lineage>
        <taxon>Eukaryota</taxon>
        <taxon>Metazoa</taxon>
        <taxon>Ecdysozoa</taxon>
        <taxon>Arthropoda</taxon>
        <taxon>Crustacea</taxon>
        <taxon>Branchiopoda</taxon>
        <taxon>Diplostraca</taxon>
        <taxon>Cladocera</taxon>
        <taxon>Anomopoda</taxon>
        <taxon>Daphniidae</taxon>
        <taxon>Daphnia</taxon>
        <taxon>Daphnia similis group</taxon>
    </lineage>
</organism>
<feature type="domain" description="Transposable element P transposase-like GTP-binding insertion" evidence="1">
    <location>
        <begin position="6"/>
        <end position="93"/>
    </location>
</feature>
<dbReference type="Pfam" id="PF21788">
    <property type="entry name" value="TNP-like_GBD"/>
    <property type="match status" value="1"/>
</dbReference>
<comment type="caution">
    <text evidence="2">The sequence shown here is derived from an EMBL/GenBank/DDBJ whole genome shotgun (WGS) entry which is preliminary data.</text>
</comment>
<gene>
    <name evidence="2" type="ORF">GHT06_018403</name>
</gene>